<name>A0A4R8Q7Q2_9PEZI</name>
<keyword evidence="3" id="KW-1185">Reference proteome</keyword>
<comment type="caution">
    <text evidence="2">The sequence shown here is derived from an EMBL/GenBank/DDBJ whole genome shotgun (WGS) entry which is preliminary data.</text>
</comment>
<dbReference type="EMBL" id="QAPG01000052">
    <property type="protein sequence ID" value="TDZ34542.1"/>
    <property type="molecule type" value="Genomic_DNA"/>
</dbReference>
<dbReference type="Proteomes" id="UP000295083">
    <property type="component" value="Unassembled WGS sequence"/>
</dbReference>
<evidence type="ECO:0000313" key="3">
    <source>
        <dbReference type="Proteomes" id="UP000295083"/>
    </source>
</evidence>
<proteinExistence type="predicted"/>
<feature type="region of interest" description="Disordered" evidence="1">
    <location>
        <begin position="148"/>
        <end position="167"/>
    </location>
</feature>
<sequence length="167" mass="18872">MPEPSAMVIGPLERYNPLIKPTDESWAAVVDKFRRLLARPSVRVQDILDDHFTPHERNLFLPASEPPSLRDCQRDNTKRYEALLGGRFKGHVPTLASKFAMLYFGLPVEPILSEYSSLSTSGPDFDDGDDVHHVEARPPLHFLTAHDRRNFGHDSMKGQKPPGQCRS</sequence>
<accession>A0A4R8Q7Q2</accession>
<dbReference type="AlphaFoldDB" id="A0A4R8Q7Q2"/>
<gene>
    <name evidence="2" type="ORF">C8035_v010842</name>
</gene>
<evidence type="ECO:0000313" key="2">
    <source>
        <dbReference type="EMBL" id="TDZ34542.1"/>
    </source>
</evidence>
<feature type="compositionally biased region" description="Basic and acidic residues" evidence="1">
    <location>
        <begin position="148"/>
        <end position="157"/>
    </location>
</feature>
<evidence type="ECO:0000256" key="1">
    <source>
        <dbReference type="SAM" id="MobiDB-lite"/>
    </source>
</evidence>
<organism evidence="2 3">
    <name type="scientific">Colletotrichum spinosum</name>
    <dbReference type="NCBI Taxonomy" id="1347390"/>
    <lineage>
        <taxon>Eukaryota</taxon>
        <taxon>Fungi</taxon>
        <taxon>Dikarya</taxon>
        <taxon>Ascomycota</taxon>
        <taxon>Pezizomycotina</taxon>
        <taxon>Sordariomycetes</taxon>
        <taxon>Hypocreomycetidae</taxon>
        <taxon>Glomerellales</taxon>
        <taxon>Glomerellaceae</taxon>
        <taxon>Colletotrichum</taxon>
        <taxon>Colletotrichum orbiculare species complex</taxon>
    </lineage>
</organism>
<protein>
    <submittedName>
        <fullName evidence="2">Uncharacterized protein</fullName>
    </submittedName>
</protein>
<reference evidence="2 3" key="1">
    <citation type="submission" date="2018-11" db="EMBL/GenBank/DDBJ databases">
        <title>Genome sequence and assembly of Colletotrichum spinosum.</title>
        <authorList>
            <person name="Gan P."/>
            <person name="Shirasu K."/>
        </authorList>
    </citation>
    <scope>NUCLEOTIDE SEQUENCE [LARGE SCALE GENOMIC DNA]</scope>
    <source>
        <strain evidence="2 3">CBS 515.97</strain>
    </source>
</reference>